<evidence type="ECO:0000313" key="2">
    <source>
        <dbReference type="Proteomes" id="UP000325780"/>
    </source>
</evidence>
<dbReference type="InterPro" id="IPR036770">
    <property type="entry name" value="Ankyrin_rpt-contain_sf"/>
</dbReference>
<dbReference type="SUPFAM" id="SSF48403">
    <property type="entry name" value="Ankyrin repeat"/>
    <property type="match status" value="1"/>
</dbReference>
<evidence type="ECO:0008006" key="3">
    <source>
        <dbReference type="Google" id="ProtNLM"/>
    </source>
</evidence>
<sequence>MFDCLGISLLIPQPILTRSQGWLYDYTRTTSPDYQIVIGYPSDNDTMARVDLLPPRELLSHLQRSPMLAYLLSHNYVTQKDGNGLTLLHHIAINRVTDEHIVGGVLSNRHTLLEPQDNDGCTPIWHAAFHGNELLVGRLIDMGVRLDTGQNISLDYHFHHYGPHHICPIEVDEPTLTKTTPLLVAAMNGHTVVVSRITTNIR</sequence>
<protein>
    <recommendedName>
        <fullName evidence="3">Ankyrin repeat-containing domain protein</fullName>
    </recommendedName>
</protein>
<gene>
    <name evidence="1" type="ORF">BDV25DRAFT_154816</name>
</gene>
<dbReference type="OrthoDB" id="5406014at2759"/>
<name>A0A5N6TV24_ASPAV</name>
<reference evidence="1 2" key="1">
    <citation type="submission" date="2019-04" db="EMBL/GenBank/DDBJ databases">
        <title>Friends and foes A comparative genomics study of 23 Aspergillus species from section Flavi.</title>
        <authorList>
            <consortium name="DOE Joint Genome Institute"/>
            <person name="Kjaerbolling I."/>
            <person name="Vesth T."/>
            <person name="Frisvad J.C."/>
            <person name="Nybo J.L."/>
            <person name="Theobald S."/>
            <person name="Kildgaard S."/>
            <person name="Isbrandt T."/>
            <person name="Kuo A."/>
            <person name="Sato A."/>
            <person name="Lyhne E.K."/>
            <person name="Kogle M.E."/>
            <person name="Wiebenga A."/>
            <person name="Kun R.S."/>
            <person name="Lubbers R.J."/>
            <person name="Makela M.R."/>
            <person name="Barry K."/>
            <person name="Chovatia M."/>
            <person name="Clum A."/>
            <person name="Daum C."/>
            <person name="Haridas S."/>
            <person name="He G."/>
            <person name="LaButti K."/>
            <person name="Lipzen A."/>
            <person name="Mondo S."/>
            <person name="Riley R."/>
            <person name="Salamov A."/>
            <person name="Simmons B.A."/>
            <person name="Magnuson J.K."/>
            <person name="Henrissat B."/>
            <person name="Mortensen U.H."/>
            <person name="Larsen T.O."/>
            <person name="Devries R.P."/>
            <person name="Grigoriev I.V."/>
            <person name="Machida M."/>
            <person name="Baker S.E."/>
            <person name="Andersen M.R."/>
        </authorList>
    </citation>
    <scope>NUCLEOTIDE SEQUENCE [LARGE SCALE GENOMIC DNA]</scope>
    <source>
        <strain evidence="1 2">IBT 18842</strain>
    </source>
</reference>
<proteinExistence type="predicted"/>
<dbReference type="Gene3D" id="1.25.40.20">
    <property type="entry name" value="Ankyrin repeat-containing domain"/>
    <property type="match status" value="1"/>
</dbReference>
<keyword evidence="2" id="KW-1185">Reference proteome</keyword>
<dbReference type="Proteomes" id="UP000325780">
    <property type="component" value="Unassembled WGS sequence"/>
</dbReference>
<organism evidence="1 2">
    <name type="scientific">Aspergillus avenaceus</name>
    <dbReference type="NCBI Taxonomy" id="36643"/>
    <lineage>
        <taxon>Eukaryota</taxon>
        <taxon>Fungi</taxon>
        <taxon>Dikarya</taxon>
        <taxon>Ascomycota</taxon>
        <taxon>Pezizomycotina</taxon>
        <taxon>Eurotiomycetes</taxon>
        <taxon>Eurotiomycetidae</taxon>
        <taxon>Eurotiales</taxon>
        <taxon>Aspergillaceae</taxon>
        <taxon>Aspergillus</taxon>
        <taxon>Aspergillus subgen. Circumdati</taxon>
    </lineage>
</organism>
<dbReference type="EMBL" id="ML742100">
    <property type="protein sequence ID" value="KAE8150216.1"/>
    <property type="molecule type" value="Genomic_DNA"/>
</dbReference>
<evidence type="ECO:0000313" key="1">
    <source>
        <dbReference type="EMBL" id="KAE8150216.1"/>
    </source>
</evidence>
<accession>A0A5N6TV24</accession>
<dbReference type="AlphaFoldDB" id="A0A5N6TV24"/>